<organism evidence="5 6">
    <name type="scientific">Apiospora phragmitis</name>
    <dbReference type="NCBI Taxonomy" id="2905665"/>
    <lineage>
        <taxon>Eukaryota</taxon>
        <taxon>Fungi</taxon>
        <taxon>Dikarya</taxon>
        <taxon>Ascomycota</taxon>
        <taxon>Pezizomycotina</taxon>
        <taxon>Sordariomycetes</taxon>
        <taxon>Xylariomycetidae</taxon>
        <taxon>Amphisphaeriales</taxon>
        <taxon>Apiosporaceae</taxon>
        <taxon>Apiospora</taxon>
    </lineage>
</organism>
<keyword evidence="6" id="KW-1185">Reference proteome</keyword>
<dbReference type="Pfam" id="PF13704">
    <property type="entry name" value="Glyco_tranf_2_4"/>
    <property type="match status" value="1"/>
</dbReference>
<reference evidence="5 6" key="1">
    <citation type="submission" date="2023-01" db="EMBL/GenBank/DDBJ databases">
        <title>Analysis of 21 Apiospora genomes using comparative genomics revels a genus with tremendous synthesis potential of carbohydrate active enzymes and secondary metabolites.</title>
        <authorList>
            <person name="Sorensen T."/>
        </authorList>
    </citation>
    <scope>NUCLEOTIDE SEQUENCE [LARGE SCALE GENOMIC DNA]</scope>
    <source>
        <strain evidence="5 6">CBS 135458</strain>
    </source>
</reference>
<protein>
    <recommendedName>
        <fullName evidence="7">Glycosyltransferase family 92 protein</fullName>
    </recommendedName>
</protein>
<dbReference type="EMBL" id="JAQQWL010000011">
    <property type="protein sequence ID" value="KAK8049914.1"/>
    <property type="molecule type" value="Genomic_DNA"/>
</dbReference>
<name>A0ABR1TTF2_9PEZI</name>
<evidence type="ECO:0000313" key="6">
    <source>
        <dbReference type="Proteomes" id="UP001480595"/>
    </source>
</evidence>
<comment type="caution">
    <text evidence="5">The sequence shown here is derived from an EMBL/GenBank/DDBJ whole genome shotgun (WGS) entry which is preliminary data.</text>
</comment>
<sequence length="438" mass="48028">MTAYSLLSSPPRPLLARHVTRCGLICVVCALTLLLIPAMTLYGGAYYATIAAAAANRPVASSAKIIPDHRYRGGGGGGDLSSSTLLTMTTESTKAEGSTPSANPEVQQRNEYVAICLAVRDQGPDLPEFLQHHYYNIGVRRFYIMDDGSRPPLSSLGRDGGYGVPAAALTFVYHDESMRVHDMQHKVYNDCINVWGANHTWMAFIDADEFLDVLGASPPPPPAPATSSSSSPSLLSYLWPSSSSSSTASSQASSSTSSNKNTTTGGNGVGGVEEQESSESILRELEPLPHVGALGVNWQMHTSNGRLTRADSVRAAYTECIYDDPAHRGEGSDNKHIKSIVRVRDYDRPINPHKFALRPPQQVTVGEHNDTVAHFAFRQPITRDRLSLHHYAVKSRQEYEEKIMRSNAMSAPKNEGFWNHVEHDLPHVECKDMLRWIQ</sequence>
<dbReference type="RefSeq" id="XP_066712163.1">
    <property type="nucleotide sequence ID" value="XM_066863053.1"/>
</dbReference>
<dbReference type="GeneID" id="92096116"/>
<dbReference type="PANTHER" id="PTHR21461">
    <property type="entry name" value="GLYCOSYLTRANSFERASE FAMILY 92 PROTEIN"/>
    <property type="match status" value="1"/>
</dbReference>
<evidence type="ECO:0000256" key="3">
    <source>
        <dbReference type="ARBA" id="ARBA00022989"/>
    </source>
</evidence>
<evidence type="ECO:0000256" key="4">
    <source>
        <dbReference type="SAM" id="MobiDB-lite"/>
    </source>
</evidence>
<dbReference type="Proteomes" id="UP001480595">
    <property type="component" value="Unassembled WGS sequence"/>
</dbReference>
<gene>
    <name evidence="5" type="ORF">PG994_011644</name>
</gene>
<keyword evidence="3" id="KW-0472">Membrane</keyword>
<evidence type="ECO:0000256" key="1">
    <source>
        <dbReference type="ARBA" id="ARBA00004167"/>
    </source>
</evidence>
<feature type="compositionally biased region" description="Low complexity" evidence="4">
    <location>
        <begin position="246"/>
        <end position="264"/>
    </location>
</feature>
<keyword evidence="3" id="KW-1133">Transmembrane helix</keyword>
<dbReference type="PANTHER" id="PTHR21461:SF69">
    <property type="entry name" value="GLYCOSYLTRANSFERASE FAMILY 92 PROTEIN"/>
    <property type="match status" value="1"/>
</dbReference>
<keyword evidence="2" id="KW-0812">Transmembrane</keyword>
<evidence type="ECO:0000256" key="2">
    <source>
        <dbReference type="ARBA" id="ARBA00022692"/>
    </source>
</evidence>
<proteinExistence type="predicted"/>
<evidence type="ECO:0000313" key="5">
    <source>
        <dbReference type="EMBL" id="KAK8049914.1"/>
    </source>
</evidence>
<evidence type="ECO:0008006" key="7">
    <source>
        <dbReference type="Google" id="ProtNLM"/>
    </source>
</evidence>
<accession>A0ABR1TTF2</accession>
<feature type="region of interest" description="Disordered" evidence="4">
    <location>
        <begin position="246"/>
        <end position="280"/>
    </location>
</feature>
<comment type="subcellular location">
    <subcellularLocation>
        <location evidence="1">Membrane</location>
        <topology evidence="1">Single-pass membrane protein</topology>
    </subcellularLocation>
</comment>